<dbReference type="AlphaFoldDB" id="A0A2M7UYR0"/>
<evidence type="ECO:0000313" key="8">
    <source>
        <dbReference type="EMBL" id="PIZ89048.1"/>
    </source>
</evidence>
<evidence type="ECO:0000256" key="1">
    <source>
        <dbReference type="ARBA" id="ARBA00022490"/>
    </source>
</evidence>
<dbReference type="PANTHER" id="PTHR30008">
    <property type="entry name" value="EXODEOXYRIBONUCLEASE 7 LARGE SUBUNIT"/>
    <property type="match status" value="1"/>
</dbReference>
<keyword evidence="3 5" id="KW-0378">Hydrolase</keyword>
<proteinExistence type="inferred from homology"/>
<dbReference type="Pfam" id="PF02601">
    <property type="entry name" value="Exonuc_VII_L"/>
    <property type="match status" value="1"/>
</dbReference>
<organism evidence="8 9">
    <name type="scientific">Candidatus Nealsonbacteria bacterium CG_4_10_14_0_2_um_filter_38_17</name>
    <dbReference type="NCBI Taxonomy" id="1974680"/>
    <lineage>
        <taxon>Bacteria</taxon>
        <taxon>Candidatus Nealsoniibacteriota</taxon>
    </lineage>
</organism>
<dbReference type="InterPro" id="IPR025824">
    <property type="entry name" value="OB-fold_nuc-bd_dom"/>
</dbReference>
<gene>
    <name evidence="8" type="primary">xseA</name>
    <name evidence="8" type="ORF">COX90_01350</name>
</gene>
<evidence type="ECO:0000313" key="9">
    <source>
        <dbReference type="Proteomes" id="UP000230760"/>
    </source>
</evidence>
<dbReference type="PANTHER" id="PTHR30008:SF0">
    <property type="entry name" value="EXODEOXYRIBONUCLEASE 7 LARGE SUBUNIT"/>
    <property type="match status" value="1"/>
</dbReference>
<name>A0A2M7UYR0_9BACT</name>
<dbReference type="Proteomes" id="UP000230760">
    <property type="component" value="Unassembled WGS sequence"/>
</dbReference>
<keyword evidence="2 5" id="KW-0540">Nuclease</keyword>
<protein>
    <recommendedName>
        <fullName evidence="5">Exodeoxyribonuclease 7 large subunit</fullName>
        <ecNumber evidence="5">3.1.11.6</ecNumber>
    </recommendedName>
</protein>
<feature type="non-terminal residue" evidence="8">
    <location>
        <position position="448"/>
    </location>
</feature>
<dbReference type="EC" id="3.1.11.6" evidence="5"/>
<dbReference type="GO" id="GO:0009318">
    <property type="term" value="C:exodeoxyribonuclease VII complex"/>
    <property type="evidence" value="ECO:0007669"/>
    <property type="project" value="UniProtKB-UniRule"/>
</dbReference>
<dbReference type="EMBL" id="PFPB01000028">
    <property type="protein sequence ID" value="PIZ89048.1"/>
    <property type="molecule type" value="Genomic_DNA"/>
</dbReference>
<feature type="domain" description="OB-fold nucleic acid binding" evidence="7">
    <location>
        <begin position="33"/>
        <end position="110"/>
    </location>
</feature>
<dbReference type="Pfam" id="PF13742">
    <property type="entry name" value="tRNA_anti_2"/>
    <property type="match status" value="1"/>
</dbReference>
<dbReference type="HAMAP" id="MF_00378">
    <property type="entry name" value="Exonuc_7_L"/>
    <property type="match status" value="1"/>
</dbReference>
<dbReference type="InterPro" id="IPR020579">
    <property type="entry name" value="Exonuc_VII_lsu_C"/>
</dbReference>
<evidence type="ECO:0000256" key="2">
    <source>
        <dbReference type="ARBA" id="ARBA00022722"/>
    </source>
</evidence>
<dbReference type="GO" id="GO:0006308">
    <property type="term" value="P:DNA catabolic process"/>
    <property type="evidence" value="ECO:0007669"/>
    <property type="project" value="UniProtKB-UniRule"/>
</dbReference>
<evidence type="ECO:0000256" key="4">
    <source>
        <dbReference type="ARBA" id="ARBA00022839"/>
    </source>
</evidence>
<evidence type="ECO:0000259" key="6">
    <source>
        <dbReference type="Pfam" id="PF02601"/>
    </source>
</evidence>
<reference evidence="9" key="1">
    <citation type="submission" date="2017-09" db="EMBL/GenBank/DDBJ databases">
        <title>Depth-based differentiation of microbial function through sediment-hosted aquifers and enrichment of novel symbionts in the deep terrestrial subsurface.</title>
        <authorList>
            <person name="Probst A.J."/>
            <person name="Ladd B."/>
            <person name="Jarett J.K."/>
            <person name="Geller-Mcgrath D.E."/>
            <person name="Sieber C.M.K."/>
            <person name="Emerson J.B."/>
            <person name="Anantharaman K."/>
            <person name="Thomas B.C."/>
            <person name="Malmstrom R."/>
            <person name="Stieglmeier M."/>
            <person name="Klingl A."/>
            <person name="Woyke T."/>
            <person name="Ryan C.M."/>
            <person name="Banfield J.F."/>
        </authorList>
    </citation>
    <scope>NUCLEOTIDE SEQUENCE [LARGE SCALE GENOMIC DNA]</scope>
</reference>
<evidence type="ECO:0000256" key="5">
    <source>
        <dbReference type="RuleBase" id="RU004355"/>
    </source>
</evidence>
<evidence type="ECO:0000259" key="7">
    <source>
        <dbReference type="Pfam" id="PF13742"/>
    </source>
</evidence>
<dbReference type="InterPro" id="IPR003753">
    <property type="entry name" value="Exonuc_VII_L"/>
</dbReference>
<comment type="caution">
    <text evidence="8">The sequence shown here is derived from an EMBL/GenBank/DDBJ whole genome shotgun (WGS) entry which is preliminary data.</text>
</comment>
<comment type="catalytic activity">
    <reaction evidence="5">
        <text>Exonucleolytic cleavage in either 5'- to 3'- or 3'- to 5'-direction to yield nucleoside 5'-phosphates.</text>
        <dbReference type="EC" id="3.1.11.6"/>
    </reaction>
</comment>
<dbReference type="GO" id="GO:0005737">
    <property type="term" value="C:cytoplasm"/>
    <property type="evidence" value="ECO:0007669"/>
    <property type="project" value="UniProtKB-SubCell"/>
</dbReference>
<keyword evidence="1" id="KW-0963">Cytoplasm</keyword>
<dbReference type="GO" id="GO:0003676">
    <property type="term" value="F:nucleic acid binding"/>
    <property type="evidence" value="ECO:0007669"/>
    <property type="project" value="InterPro"/>
</dbReference>
<dbReference type="NCBIfam" id="TIGR00237">
    <property type="entry name" value="xseA"/>
    <property type="match status" value="1"/>
</dbReference>
<comment type="similarity">
    <text evidence="5">Belongs to the XseA family.</text>
</comment>
<accession>A0A2M7UYR0</accession>
<feature type="domain" description="Exonuclease VII large subunit C-terminal" evidence="6">
    <location>
        <begin position="133"/>
        <end position="418"/>
    </location>
</feature>
<keyword evidence="4 5" id="KW-0269">Exonuclease</keyword>
<sequence length="448" mass="49668">MESSNFIQDTEGDDKIFSVSEFITLLNIGLKKAKAKIIGEVGKVDIGPTGHVYFSLWDENGQGIINCIIWKSRYAIYGVELKEGAKIISYGYPEIYPPKGTFSFIAETIELAGEGALKKEYDRLKEKLSKEGVFAENRKKPIPKYPQKIGVITSRQGAVIADFLNNIGRFGFKIKMIDSRVEGQSAVEDLLLSIKTFKKQDIDVLVIIRGGGSMESMMPFNNEMLVRELVDFPVPVIAGIGHHKDEPLVALAADISVSTPTAAANLLNESWQQAIFLLERSERAIIDCYSEQLSMAGNSISQSIGRIFEIGNLIIGKYKKAENSLRVSLQNFKNSIKNVKIGLRDSQNQYLSRFKASLLTINQLILHSERVVLFNDPERQLRLGYAIAAIDGKIIRKTTDVSIGKKVDIKVIDGIIESKVINVNEAPCAKSAGYLERNSSVAEYPPSL</sequence>
<dbReference type="GO" id="GO:0008855">
    <property type="term" value="F:exodeoxyribonuclease VII activity"/>
    <property type="evidence" value="ECO:0007669"/>
    <property type="project" value="UniProtKB-UniRule"/>
</dbReference>
<evidence type="ECO:0000256" key="3">
    <source>
        <dbReference type="ARBA" id="ARBA00022801"/>
    </source>
</evidence>
<dbReference type="CDD" id="cd04489">
    <property type="entry name" value="ExoVII_LU_OBF"/>
    <property type="match status" value="1"/>
</dbReference>
<comment type="subcellular location">
    <subcellularLocation>
        <location evidence="5">Cytoplasm</location>
    </subcellularLocation>
</comment>